<keyword evidence="2" id="KW-1185">Reference proteome</keyword>
<reference evidence="2" key="1">
    <citation type="journal article" date="2019" name="Int. J. Syst. Evol. Microbiol.">
        <title>The Global Catalogue of Microorganisms (GCM) 10K type strain sequencing project: providing services to taxonomists for standard genome sequencing and annotation.</title>
        <authorList>
            <consortium name="The Broad Institute Genomics Platform"/>
            <consortium name="The Broad Institute Genome Sequencing Center for Infectious Disease"/>
            <person name="Wu L."/>
            <person name="Ma J."/>
        </authorList>
    </citation>
    <scope>NUCLEOTIDE SEQUENCE [LARGE SCALE GENOMIC DNA]</scope>
    <source>
        <strain evidence="2">CECT 8064</strain>
    </source>
</reference>
<sequence length="166" mass="18308">MTRDPLYGSIAVSFNREGGVVDVFNPDIPRVRIARSWQAKRNKDVPIGTRDAKELTISVEDTPAVIKPNAARTSRRFHDVSVQCTDVTYQYVTDTLRWSRLLRNGVCVGRFRTRISARVLAQWEPTAETRPLDASVGYALAAAFGTGGTPAWLTAISDALELATLT</sequence>
<comment type="caution">
    <text evidence="1">The sequence shown here is derived from an EMBL/GenBank/DDBJ whole genome shotgun (WGS) entry which is preliminary data.</text>
</comment>
<organism evidence="1 2">
    <name type="scientific">Streptomyces ehimensis</name>
    <dbReference type="NCBI Taxonomy" id="68195"/>
    <lineage>
        <taxon>Bacteria</taxon>
        <taxon>Bacillati</taxon>
        <taxon>Actinomycetota</taxon>
        <taxon>Actinomycetes</taxon>
        <taxon>Kitasatosporales</taxon>
        <taxon>Streptomycetaceae</taxon>
        <taxon>Streptomyces</taxon>
    </lineage>
</organism>
<evidence type="ECO:0000313" key="2">
    <source>
        <dbReference type="Proteomes" id="UP001595990"/>
    </source>
</evidence>
<gene>
    <name evidence="1" type="ORF">ACFPEN_26115</name>
</gene>
<accession>A0ABV9BRN0</accession>
<protein>
    <submittedName>
        <fullName evidence="1">Uncharacterized protein</fullName>
    </submittedName>
</protein>
<dbReference type="RefSeq" id="WP_411952234.1">
    <property type="nucleotide sequence ID" value="NZ_JBHSFS010000013.1"/>
</dbReference>
<name>A0ABV9BRN0_9ACTN</name>
<dbReference type="Proteomes" id="UP001595990">
    <property type="component" value="Unassembled WGS sequence"/>
</dbReference>
<dbReference type="EMBL" id="JBHSFS010000013">
    <property type="protein sequence ID" value="MFC4516395.1"/>
    <property type="molecule type" value="Genomic_DNA"/>
</dbReference>
<evidence type="ECO:0000313" key="1">
    <source>
        <dbReference type="EMBL" id="MFC4516395.1"/>
    </source>
</evidence>
<proteinExistence type="predicted"/>